<proteinExistence type="inferred from homology"/>
<reference evidence="6" key="1">
    <citation type="submission" date="2021-01" db="EMBL/GenBank/DDBJ databases">
        <authorList>
            <person name="Corre E."/>
            <person name="Pelletier E."/>
            <person name="Niang G."/>
            <person name="Scheremetjew M."/>
            <person name="Finn R."/>
            <person name="Kale V."/>
            <person name="Holt S."/>
            <person name="Cochrane G."/>
            <person name="Meng A."/>
            <person name="Brown T."/>
            <person name="Cohen L."/>
        </authorList>
    </citation>
    <scope>NUCLEOTIDE SEQUENCE</scope>
    <source>
        <strain evidence="6">CCMP645</strain>
    </source>
</reference>
<evidence type="ECO:0000313" key="6">
    <source>
        <dbReference type="EMBL" id="CAE0750125.1"/>
    </source>
</evidence>
<dbReference type="Pfam" id="PF01027">
    <property type="entry name" value="Bax1-I"/>
    <property type="match status" value="1"/>
</dbReference>
<gene>
    <name evidence="6" type="ORF">PCAR00345_LOCUS2710</name>
</gene>
<evidence type="ECO:0000256" key="5">
    <source>
        <dbReference type="RuleBase" id="RU004379"/>
    </source>
</evidence>
<feature type="transmembrane region" description="Helical" evidence="5">
    <location>
        <begin position="154"/>
        <end position="176"/>
    </location>
</feature>
<keyword evidence="2 5" id="KW-0812">Transmembrane</keyword>
<dbReference type="EMBL" id="HBIZ01004810">
    <property type="protein sequence ID" value="CAE0750125.1"/>
    <property type="molecule type" value="Transcribed_RNA"/>
</dbReference>
<evidence type="ECO:0008006" key="7">
    <source>
        <dbReference type="Google" id="ProtNLM"/>
    </source>
</evidence>
<evidence type="ECO:0000256" key="1">
    <source>
        <dbReference type="ARBA" id="ARBA00004141"/>
    </source>
</evidence>
<keyword evidence="4 5" id="KW-0472">Membrane</keyword>
<sequence length="243" mass="26177">MHARSMDVEAGWPKHEFEVANAVSQCEAVVQRGFLKKVFGLVSAQLALTVAIAATFMFVPPVHDFVLHTPSMLFVTFLSSLGFLFAASAYKDSFPTNLYIMAGFTASMGWSIGVVCAMYYARGLGLLVLEAVAITASVTIGLTVYTLKSKTDFSYLGAGLGAAVWALIFGGFIASLTAAPAMHLAMAVGGAVVFSLYIVYDVYMISRRLSPDEYVFGAISLYLDIVNLFLNILRILGEMSGRD</sequence>
<comment type="similarity">
    <text evidence="5">Belongs to the BI1 family.</text>
</comment>
<feature type="transmembrane region" description="Helical" evidence="5">
    <location>
        <begin position="182"/>
        <end position="203"/>
    </location>
</feature>
<feature type="transmembrane region" description="Helical" evidence="5">
    <location>
        <begin position="126"/>
        <end position="147"/>
    </location>
</feature>
<dbReference type="InterPro" id="IPR006214">
    <property type="entry name" value="Bax_inhibitor_1-related"/>
</dbReference>
<evidence type="ECO:0000256" key="4">
    <source>
        <dbReference type="ARBA" id="ARBA00023136"/>
    </source>
</evidence>
<dbReference type="PANTHER" id="PTHR23291">
    <property type="entry name" value="BAX INHIBITOR-RELATED"/>
    <property type="match status" value="1"/>
</dbReference>
<evidence type="ECO:0000256" key="2">
    <source>
        <dbReference type="ARBA" id="ARBA00022692"/>
    </source>
</evidence>
<organism evidence="6">
    <name type="scientific">Chrysotila carterae</name>
    <name type="common">Marine alga</name>
    <name type="synonym">Syracosphaera carterae</name>
    <dbReference type="NCBI Taxonomy" id="13221"/>
    <lineage>
        <taxon>Eukaryota</taxon>
        <taxon>Haptista</taxon>
        <taxon>Haptophyta</taxon>
        <taxon>Prymnesiophyceae</taxon>
        <taxon>Isochrysidales</taxon>
        <taxon>Isochrysidaceae</taxon>
        <taxon>Chrysotila</taxon>
    </lineage>
</organism>
<name>A0A7S4B0V6_CHRCT</name>
<feature type="transmembrane region" description="Helical" evidence="5">
    <location>
        <begin position="38"/>
        <end position="59"/>
    </location>
</feature>
<accession>A0A7S4B0V6</accession>
<feature type="transmembrane region" description="Helical" evidence="5">
    <location>
        <begin position="98"/>
        <end position="120"/>
    </location>
</feature>
<dbReference type="PANTHER" id="PTHR23291:SF50">
    <property type="entry name" value="PROTEIN LIFEGUARD 4"/>
    <property type="match status" value="1"/>
</dbReference>
<feature type="transmembrane region" description="Helical" evidence="5">
    <location>
        <begin position="215"/>
        <end position="236"/>
    </location>
</feature>
<dbReference type="GO" id="GO:0016020">
    <property type="term" value="C:membrane"/>
    <property type="evidence" value="ECO:0007669"/>
    <property type="project" value="UniProtKB-SubCell"/>
</dbReference>
<keyword evidence="3 5" id="KW-1133">Transmembrane helix</keyword>
<evidence type="ECO:0000256" key="3">
    <source>
        <dbReference type="ARBA" id="ARBA00022989"/>
    </source>
</evidence>
<dbReference type="AlphaFoldDB" id="A0A7S4B0V6"/>
<feature type="transmembrane region" description="Helical" evidence="5">
    <location>
        <begin position="65"/>
        <end position="86"/>
    </location>
</feature>
<protein>
    <recommendedName>
        <fullName evidence="7">Transmembrane BAX inhibitor motif-containing protein 4</fullName>
    </recommendedName>
</protein>
<comment type="subcellular location">
    <subcellularLocation>
        <location evidence="1">Membrane</location>
        <topology evidence="1">Multi-pass membrane protein</topology>
    </subcellularLocation>
</comment>